<reference evidence="2 3" key="1">
    <citation type="submission" date="2018-04" db="EMBL/GenBank/DDBJ databases">
        <title>Bacteria isolated from cave deposits of Manipur.</title>
        <authorList>
            <person name="Sahoo D."/>
            <person name="Sarangthem I."/>
            <person name="Nandeibam J."/>
        </authorList>
    </citation>
    <scope>NUCLEOTIDE SEQUENCE [LARGE SCALE GENOMIC DNA]</scope>
    <source>
        <strain evidence="3">mrc11</strain>
    </source>
</reference>
<proteinExistence type="predicted"/>
<protein>
    <submittedName>
        <fullName evidence="2">Uncharacterized protein</fullName>
    </submittedName>
</protein>
<gene>
    <name evidence="2" type="ORF">DBZ45_01375</name>
</gene>
<dbReference type="AlphaFoldDB" id="A0A328HK88"/>
<evidence type="ECO:0000313" key="2">
    <source>
        <dbReference type="EMBL" id="RAM39036.1"/>
    </source>
</evidence>
<feature type="region of interest" description="Disordered" evidence="1">
    <location>
        <begin position="1"/>
        <end position="182"/>
    </location>
</feature>
<comment type="caution">
    <text evidence="2">The sequence shown here is derived from an EMBL/GenBank/DDBJ whole genome shotgun (WGS) entry which is preliminary data.</text>
</comment>
<dbReference type="RefSeq" id="WP_111902193.1">
    <property type="nucleotide sequence ID" value="NZ_QLNP01000013.1"/>
</dbReference>
<accession>A0A328HK88</accession>
<dbReference type="Proteomes" id="UP000249166">
    <property type="component" value="Unassembled WGS sequence"/>
</dbReference>
<dbReference type="OrthoDB" id="4954416at2"/>
<sequence>MSQDNQHAAPEEESGGYGTPTAEQEAGGQQFAQPREEEDFDAAGLNQNSPEGETFQTGTPNLSHFAEEDQDSSGEPGAGRFGGTDDQLHAEGESSVAGFDPVPGESPLPRDPDASPGAGAEDGDTAVPSADAEIDEGNAEESGAGQFSSEPGQEAAGIPDGSGNDLPKEKSPNDDDETFDAG</sequence>
<feature type="compositionally biased region" description="Polar residues" evidence="1">
    <location>
        <begin position="45"/>
        <end position="62"/>
    </location>
</feature>
<feature type="compositionally biased region" description="Low complexity" evidence="1">
    <location>
        <begin position="22"/>
        <end position="33"/>
    </location>
</feature>
<dbReference type="EMBL" id="QLNP01000013">
    <property type="protein sequence ID" value="RAM39036.1"/>
    <property type="molecule type" value="Genomic_DNA"/>
</dbReference>
<evidence type="ECO:0000313" key="3">
    <source>
        <dbReference type="Proteomes" id="UP000249166"/>
    </source>
</evidence>
<name>A0A328HK88_ARTGO</name>
<evidence type="ECO:0000256" key="1">
    <source>
        <dbReference type="SAM" id="MobiDB-lite"/>
    </source>
</evidence>
<organism evidence="2 3">
    <name type="scientific">Arthrobacter globiformis</name>
    <dbReference type="NCBI Taxonomy" id="1665"/>
    <lineage>
        <taxon>Bacteria</taxon>
        <taxon>Bacillati</taxon>
        <taxon>Actinomycetota</taxon>
        <taxon>Actinomycetes</taxon>
        <taxon>Micrococcales</taxon>
        <taxon>Micrococcaceae</taxon>
        <taxon>Arthrobacter</taxon>
    </lineage>
</organism>